<sequence length="65" mass="7311">MDKKDILVRRNCFEFSAIIILESGISITKVRQPNTYEKGSSSNWVASFLLLMESNSVFGSVSPRL</sequence>
<name>A0A0E2AN35_BACFG</name>
<organism evidence="1 2">
    <name type="scientific">Bacteroides fragilis CL07T12C05</name>
    <dbReference type="NCBI Taxonomy" id="997883"/>
    <lineage>
        <taxon>Bacteria</taxon>
        <taxon>Pseudomonadati</taxon>
        <taxon>Bacteroidota</taxon>
        <taxon>Bacteroidia</taxon>
        <taxon>Bacteroidales</taxon>
        <taxon>Bacteroidaceae</taxon>
        <taxon>Bacteroides</taxon>
    </lineage>
</organism>
<evidence type="ECO:0000313" key="2">
    <source>
        <dbReference type="Proteomes" id="UP000003879"/>
    </source>
</evidence>
<dbReference type="EMBL" id="AGXN01000016">
    <property type="protein sequence ID" value="EIY94171.1"/>
    <property type="molecule type" value="Genomic_DNA"/>
</dbReference>
<evidence type="ECO:0000313" key="1">
    <source>
        <dbReference type="EMBL" id="EIY94171.1"/>
    </source>
</evidence>
<proteinExistence type="predicted"/>
<reference evidence="1 2" key="1">
    <citation type="submission" date="2012-02" db="EMBL/GenBank/DDBJ databases">
        <title>The Genome Sequence of Bacteroides fragilis CL07T12C05.</title>
        <authorList>
            <consortium name="The Broad Institute Genome Sequencing Platform"/>
            <person name="Earl A."/>
            <person name="Ward D."/>
            <person name="Feldgarden M."/>
            <person name="Gevers D."/>
            <person name="Zitomersky N.L."/>
            <person name="Coyne M.J."/>
            <person name="Comstock L.E."/>
            <person name="Young S.K."/>
            <person name="Zeng Q."/>
            <person name="Gargeya S."/>
            <person name="Fitzgerald M."/>
            <person name="Haas B."/>
            <person name="Abouelleil A."/>
            <person name="Alvarado L."/>
            <person name="Arachchi H.M."/>
            <person name="Berlin A."/>
            <person name="Chapman S.B."/>
            <person name="Gearin G."/>
            <person name="Goldberg J."/>
            <person name="Griggs A."/>
            <person name="Gujja S."/>
            <person name="Hansen M."/>
            <person name="Heiman D."/>
            <person name="Howarth C."/>
            <person name="Larimer J."/>
            <person name="Lui A."/>
            <person name="MacDonald P.J.P."/>
            <person name="McCowen C."/>
            <person name="Montmayeur A."/>
            <person name="Murphy C."/>
            <person name="Neiman D."/>
            <person name="Pearson M."/>
            <person name="Priest M."/>
            <person name="Roberts A."/>
            <person name="Saif S."/>
            <person name="Shea T."/>
            <person name="Sisk P."/>
            <person name="Stolte C."/>
            <person name="Sykes S."/>
            <person name="Wortman J."/>
            <person name="Nusbaum C."/>
            <person name="Birren B."/>
        </authorList>
    </citation>
    <scope>NUCLEOTIDE SEQUENCE [LARGE SCALE GENOMIC DNA]</scope>
    <source>
        <strain evidence="1 2">CL07T12C05</strain>
    </source>
</reference>
<comment type="caution">
    <text evidence="1">The sequence shown here is derived from an EMBL/GenBank/DDBJ whole genome shotgun (WGS) entry which is preliminary data.</text>
</comment>
<gene>
    <name evidence="1" type="ORF">HMPREF1056_03122</name>
</gene>
<accession>A0A0E2AN35</accession>
<dbReference type="HOGENOM" id="CLU_2840590_0_0_10"/>
<dbReference type="AlphaFoldDB" id="A0A0E2AN35"/>
<protein>
    <submittedName>
        <fullName evidence="1">Uncharacterized protein</fullName>
    </submittedName>
</protein>
<dbReference type="Proteomes" id="UP000003879">
    <property type="component" value="Unassembled WGS sequence"/>
</dbReference>